<evidence type="ECO:0000256" key="4">
    <source>
        <dbReference type="SAM" id="Phobius"/>
    </source>
</evidence>
<reference evidence="6" key="1">
    <citation type="submission" date="2022-08" db="EMBL/GenBank/DDBJ databases">
        <title>Complete Genome Sequences of 2 Bosea sp. soil isolates.</title>
        <authorList>
            <person name="Alvarez Arevalo M."/>
            <person name="Sterndorff E.B."/>
            <person name="Faurdal D."/>
            <person name="Joergensen T.S."/>
            <person name="Weber T."/>
        </authorList>
    </citation>
    <scope>NUCLEOTIDE SEQUENCE</scope>
    <source>
        <strain evidence="6">NBC_00436</strain>
    </source>
</reference>
<feature type="transmembrane region" description="Helical" evidence="4">
    <location>
        <begin position="376"/>
        <end position="396"/>
    </location>
</feature>
<organism evidence="6">
    <name type="scientific">Bosea sp. NBC_00436</name>
    <dbReference type="NCBI Taxonomy" id="2969620"/>
    <lineage>
        <taxon>Bacteria</taxon>
        <taxon>Pseudomonadati</taxon>
        <taxon>Pseudomonadota</taxon>
        <taxon>Alphaproteobacteria</taxon>
        <taxon>Hyphomicrobiales</taxon>
        <taxon>Boseaceae</taxon>
        <taxon>Bosea</taxon>
    </lineage>
</organism>
<feature type="transmembrane region" description="Helical" evidence="4">
    <location>
        <begin position="349"/>
        <end position="370"/>
    </location>
</feature>
<evidence type="ECO:0000256" key="3">
    <source>
        <dbReference type="ARBA" id="ARBA00023136"/>
    </source>
</evidence>
<evidence type="ECO:0000256" key="1">
    <source>
        <dbReference type="ARBA" id="ARBA00022692"/>
    </source>
</evidence>
<dbReference type="InterPro" id="IPR011701">
    <property type="entry name" value="MFS"/>
</dbReference>
<evidence type="ECO:0000256" key="2">
    <source>
        <dbReference type="ARBA" id="ARBA00022989"/>
    </source>
</evidence>
<proteinExistence type="predicted"/>
<dbReference type="InterPro" id="IPR036259">
    <property type="entry name" value="MFS_trans_sf"/>
</dbReference>
<feature type="transmembrane region" description="Helical" evidence="4">
    <location>
        <begin position="82"/>
        <end position="105"/>
    </location>
</feature>
<dbReference type="Gene3D" id="1.20.1250.20">
    <property type="entry name" value="MFS general substrate transporter like domains"/>
    <property type="match status" value="2"/>
</dbReference>
<dbReference type="SUPFAM" id="SSF103473">
    <property type="entry name" value="MFS general substrate transporter"/>
    <property type="match status" value="1"/>
</dbReference>
<sequence>MYSWGEERVSYRPSLDWLNFLLADLRGGLGPYVNVFLLTEVGWDQAKIGALLTASGLIGIVFHAPIGALIDTTRAKRGLMIGGAWLLALLGAGIATYPTIAVVFVADVSMALLGAVFAPTIAAITLGLYGARNVAAQLGRNAAFDRLGNLFIAALAAVVGTHFGQRGVFYMLPLFAGLSMIAVLSIPASAIHHRRARGLDDVIPDDGRPYPWRQLFAERPFAVLAIGTALFHFANAPMLALASQKLALEAKGFESAVTSAAIIVAQLATIPMAFLVMRANRIGGKPLLILAFAALPLRGILFATVDDPYWMIAFQLLDGVGAGLFDVLLPLVLYGAVLGSGRYNMARGMLGTIQGIGGASSYAFAGSLVVWGGYSVAFAVLAGVGVIALVLILMAMPETVSRIRTESRIEELGPRTFGPDRR</sequence>
<keyword evidence="1 4" id="KW-0812">Transmembrane</keyword>
<dbReference type="PROSITE" id="PS50850">
    <property type="entry name" value="MFS"/>
    <property type="match status" value="1"/>
</dbReference>
<accession>A0A9E8A1Y1</accession>
<feature type="domain" description="Major facilitator superfamily (MFS) profile" evidence="5">
    <location>
        <begin position="220"/>
        <end position="422"/>
    </location>
</feature>
<feature type="transmembrane region" description="Helical" evidence="4">
    <location>
        <begin position="48"/>
        <end position="70"/>
    </location>
</feature>
<gene>
    <name evidence="6" type="ORF">NWE54_09555</name>
</gene>
<dbReference type="PANTHER" id="PTHR23539:SF1">
    <property type="entry name" value="MAJOR FACILITATOR SUPERFAMILY (MFS) PROFILE DOMAIN-CONTAINING PROTEIN"/>
    <property type="match status" value="1"/>
</dbReference>
<keyword evidence="2 4" id="KW-1133">Transmembrane helix</keyword>
<dbReference type="EMBL" id="CP102774">
    <property type="protein sequence ID" value="UZF89004.1"/>
    <property type="molecule type" value="Genomic_DNA"/>
</dbReference>
<feature type="transmembrane region" description="Helical" evidence="4">
    <location>
        <begin position="255"/>
        <end position="275"/>
    </location>
</feature>
<evidence type="ECO:0000259" key="5">
    <source>
        <dbReference type="PROSITE" id="PS50850"/>
    </source>
</evidence>
<dbReference type="InterPro" id="IPR020846">
    <property type="entry name" value="MFS_dom"/>
</dbReference>
<feature type="transmembrane region" description="Helical" evidence="4">
    <location>
        <begin position="111"/>
        <end position="131"/>
    </location>
</feature>
<feature type="transmembrane region" description="Helical" evidence="4">
    <location>
        <begin position="143"/>
        <end position="163"/>
    </location>
</feature>
<dbReference type="Pfam" id="PF07690">
    <property type="entry name" value="MFS_1"/>
    <property type="match status" value="1"/>
</dbReference>
<dbReference type="AlphaFoldDB" id="A0A9E8A1Y1"/>
<feature type="transmembrane region" description="Helical" evidence="4">
    <location>
        <begin position="221"/>
        <end position="243"/>
    </location>
</feature>
<feature type="transmembrane region" description="Helical" evidence="4">
    <location>
        <begin position="169"/>
        <end position="191"/>
    </location>
</feature>
<feature type="transmembrane region" description="Helical" evidence="4">
    <location>
        <begin position="311"/>
        <end position="337"/>
    </location>
</feature>
<keyword evidence="3 4" id="KW-0472">Membrane</keyword>
<dbReference type="PANTHER" id="PTHR23539">
    <property type="entry name" value="MFS TRANSPORTER"/>
    <property type="match status" value="1"/>
</dbReference>
<dbReference type="GO" id="GO:0022857">
    <property type="term" value="F:transmembrane transporter activity"/>
    <property type="evidence" value="ECO:0007669"/>
    <property type="project" value="InterPro"/>
</dbReference>
<feature type="transmembrane region" description="Helical" evidence="4">
    <location>
        <begin position="287"/>
        <end position="305"/>
    </location>
</feature>
<evidence type="ECO:0000313" key="6">
    <source>
        <dbReference type="EMBL" id="UZF89004.1"/>
    </source>
</evidence>
<name>A0A9E8A1Y1_9HYPH</name>
<protein>
    <submittedName>
        <fullName evidence="6">MFS transporter</fullName>
    </submittedName>
</protein>